<sequence>MGHDIFCRGSTGEWGSPRHSNWAFRPLIRVRDGEILGAGFLMGTTKAFAKGLLRDRELFVRDGATVKRIGVSRAVLGVFALALVALIGWTSLATARLVEAERNIAALEQHHNQDAELAQRQQVLAAMAARLADEQFDRAVAELEELGVDTEEFTGTGGPYQPVAEGDATFKALFKSWKKLDNLSDGAIAVPSDKPVKMATLTSGYGTRNDPFRGRRANHAGIDLAGPIGTPIYSTADGVVKRAGWNRGGYGNLIEVDHGRGIITRYAHLSKVQVSAGQVITRGQQIGTMGSTGRSTGSHLHYEVRIDGRAVNPIPFMRSTDYIVAMQENGAAMEELALGGLGGDR</sequence>
<gene>
    <name evidence="10" type="ORF">KTQ36_10505</name>
</gene>
<keyword evidence="11" id="KW-1185">Reference proteome</keyword>
<evidence type="ECO:0000256" key="6">
    <source>
        <dbReference type="ARBA" id="ARBA00023049"/>
    </source>
</evidence>
<keyword evidence="8" id="KW-1133">Transmembrane helix</keyword>
<name>A0ABS6V829_9SPHN</name>
<feature type="transmembrane region" description="Helical" evidence="8">
    <location>
        <begin position="74"/>
        <end position="92"/>
    </location>
</feature>
<organism evidence="10 11">
    <name type="scientific">Sphingomicrobium clamense</name>
    <dbReference type="NCBI Taxonomy" id="2851013"/>
    <lineage>
        <taxon>Bacteria</taxon>
        <taxon>Pseudomonadati</taxon>
        <taxon>Pseudomonadota</taxon>
        <taxon>Alphaproteobacteria</taxon>
        <taxon>Sphingomonadales</taxon>
        <taxon>Sphingomonadaceae</taxon>
        <taxon>Sphingomicrobium</taxon>
    </lineage>
</organism>
<dbReference type="CDD" id="cd12797">
    <property type="entry name" value="M23_peptidase"/>
    <property type="match status" value="1"/>
</dbReference>
<evidence type="ECO:0000256" key="1">
    <source>
        <dbReference type="ARBA" id="ARBA00001947"/>
    </source>
</evidence>
<evidence type="ECO:0000256" key="5">
    <source>
        <dbReference type="ARBA" id="ARBA00022833"/>
    </source>
</evidence>
<evidence type="ECO:0000256" key="8">
    <source>
        <dbReference type="SAM" id="Phobius"/>
    </source>
</evidence>
<dbReference type="Pfam" id="PF01551">
    <property type="entry name" value="Peptidase_M23"/>
    <property type="match status" value="1"/>
</dbReference>
<keyword evidence="5" id="KW-0862">Zinc</keyword>
<keyword evidence="6" id="KW-0482">Metalloprotease</keyword>
<keyword evidence="8" id="KW-0812">Transmembrane</keyword>
<comment type="cofactor">
    <cofactor evidence="1">
        <name>Zn(2+)</name>
        <dbReference type="ChEBI" id="CHEBI:29105"/>
    </cofactor>
</comment>
<evidence type="ECO:0000313" key="10">
    <source>
        <dbReference type="EMBL" id="MBW0145720.1"/>
    </source>
</evidence>
<proteinExistence type="predicted"/>
<accession>A0ABS6V829</accession>
<keyword evidence="8" id="KW-0472">Membrane</keyword>
<evidence type="ECO:0000256" key="7">
    <source>
        <dbReference type="SAM" id="Coils"/>
    </source>
</evidence>
<reference evidence="10 11" key="1">
    <citation type="submission" date="2021-07" db="EMBL/GenBank/DDBJ databases">
        <title>The draft genome sequence of Sphingomicrobium sp. B8.</title>
        <authorList>
            <person name="Mu L."/>
        </authorList>
    </citation>
    <scope>NUCLEOTIDE SEQUENCE [LARGE SCALE GENOMIC DNA]</scope>
    <source>
        <strain evidence="10 11">B8</strain>
    </source>
</reference>
<dbReference type="PANTHER" id="PTHR21666:SF288">
    <property type="entry name" value="CELL DIVISION PROTEIN YTFB"/>
    <property type="match status" value="1"/>
</dbReference>
<evidence type="ECO:0000313" key="11">
    <source>
        <dbReference type="Proteomes" id="UP000698028"/>
    </source>
</evidence>
<evidence type="ECO:0000256" key="3">
    <source>
        <dbReference type="ARBA" id="ARBA00022723"/>
    </source>
</evidence>
<dbReference type="InterPro" id="IPR016047">
    <property type="entry name" value="M23ase_b-sheet_dom"/>
</dbReference>
<dbReference type="InterPro" id="IPR050570">
    <property type="entry name" value="Cell_wall_metabolism_enzyme"/>
</dbReference>
<dbReference type="EMBL" id="JAHVAH010000001">
    <property type="protein sequence ID" value="MBW0145720.1"/>
    <property type="molecule type" value="Genomic_DNA"/>
</dbReference>
<dbReference type="Proteomes" id="UP000698028">
    <property type="component" value="Unassembled WGS sequence"/>
</dbReference>
<feature type="coiled-coil region" evidence="7">
    <location>
        <begin position="90"/>
        <end position="117"/>
    </location>
</feature>
<protein>
    <submittedName>
        <fullName evidence="10">M23 family metallopeptidase</fullName>
    </submittedName>
</protein>
<keyword evidence="4" id="KW-0378">Hydrolase</keyword>
<keyword evidence="7" id="KW-0175">Coiled coil</keyword>
<keyword evidence="3" id="KW-0479">Metal-binding</keyword>
<feature type="domain" description="M23ase beta-sheet core" evidence="9">
    <location>
        <begin position="218"/>
        <end position="313"/>
    </location>
</feature>
<evidence type="ECO:0000256" key="4">
    <source>
        <dbReference type="ARBA" id="ARBA00022801"/>
    </source>
</evidence>
<dbReference type="PANTHER" id="PTHR21666">
    <property type="entry name" value="PEPTIDASE-RELATED"/>
    <property type="match status" value="1"/>
</dbReference>
<keyword evidence="2" id="KW-0645">Protease</keyword>
<evidence type="ECO:0000259" key="9">
    <source>
        <dbReference type="Pfam" id="PF01551"/>
    </source>
</evidence>
<evidence type="ECO:0000256" key="2">
    <source>
        <dbReference type="ARBA" id="ARBA00022670"/>
    </source>
</evidence>
<comment type="caution">
    <text evidence="10">The sequence shown here is derived from an EMBL/GenBank/DDBJ whole genome shotgun (WGS) entry which is preliminary data.</text>
</comment>